<dbReference type="GO" id="GO:0005524">
    <property type="term" value="F:ATP binding"/>
    <property type="evidence" value="ECO:0007669"/>
    <property type="project" value="InterPro"/>
</dbReference>
<proteinExistence type="predicted"/>
<evidence type="ECO:0000313" key="5">
    <source>
        <dbReference type="EMBL" id="MCA9381775.1"/>
    </source>
</evidence>
<dbReference type="GO" id="GO:0004812">
    <property type="term" value="F:aminoacyl-tRNA ligase activity"/>
    <property type="evidence" value="ECO:0007669"/>
    <property type="project" value="InterPro"/>
</dbReference>
<dbReference type="Pfam" id="PF00152">
    <property type="entry name" value="tRNA-synt_2"/>
    <property type="match status" value="1"/>
</dbReference>
<evidence type="ECO:0000256" key="2">
    <source>
        <dbReference type="ARBA" id="ARBA00022741"/>
    </source>
</evidence>
<evidence type="ECO:0000259" key="4">
    <source>
        <dbReference type="Pfam" id="PF00152"/>
    </source>
</evidence>
<dbReference type="InterPro" id="IPR004364">
    <property type="entry name" value="Aa-tRNA-synt_II"/>
</dbReference>
<evidence type="ECO:0000313" key="6">
    <source>
        <dbReference type="Proteomes" id="UP000782843"/>
    </source>
</evidence>
<protein>
    <submittedName>
        <fullName evidence="5">Aspartate--tRNA(Asn) ligase</fullName>
    </submittedName>
</protein>
<dbReference type="Gene3D" id="3.30.930.10">
    <property type="entry name" value="Bira Bifunctional Protein, Domain 2"/>
    <property type="match status" value="1"/>
</dbReference>
<dbReference type="AlphaFoldDB" id="A0A955L2M6"/>
<dbReference type="EMBL" id="JAGQLG010000001">
    <property type="protein sequence ID" value="MCA9381775.1"/>
    <property type="molecule type" value="Genomic_DNA"/>
</dbReference>
<gene>
    <name evidence="5" type="ORF">KC660_00005</name>
</gene>
<feature type="non-terminal residue" evidence="5">
    <location>
        <position position="1"/>
    </location>
</feature>
<comment type="caution">
    <text evidence="5">The sequence shown here is derived from an EMBL/GenBank/DDBJ whole genome shotgun (WGS) entry which is preliminary data.</text>
</comment>
<dbReference type="Proteomes" id="UP000782843">
    <property type="component" value="Unassembled WGS sequence"/>
</dbReference>
<evidence type="ECO:0000256" key="1">
    <source>
        <dbReference type="ARBA" id="ARBA00022598"/>
    </source>
</evidence>
<reference evidence="5" key="2">
    <citation type="journal article" date="2021" name="Microbiome">
        <title>Successional dynamics and alternative stable states in a saline activated sludge microbial community over 9 years.</title>
        <authorList>
            <person name="Wang Y."/>
            <person name="Ye J."/>
            <person name="Ju F."/>
            <person name="Liu L."/>
            <person name="Boyd J.A."/>
            <person name="Deng Y."/>
            <person name="Parks D.H."/>
            <person name="Jiang X."/>
            <person name="Yin X."/>
            <person name="Woodcroft B.J."/>
            <person name="Tyson G.W."/>
            <person name="Hugenholtz P."/>
            <person name="Polz M.F."/>
            <person name="Zhang T."/>
        </authorList>
    </citation>
    <scope>NUCLEOTIDE SEQUENCE</scope>
    <source>
        <strain evidence="5">HKST-UBA10</strain>
    </source>
</reference>
<sequence>TGKVKEEPRSKYGVEVIDCKLNIISPVTEKLPLEINKPEIASSPETFYDNRPLVLRKLEERAIFKIQAELAHAYRSYLRENGFTEFFSPTLAGQ</sequence>
<organism evidence="5 6">
    <name type="scientific">Candidatus Dojkabacteria bacterium</name>
    <dbReference type="NCBI Taxonomy" id="2099670"/>
    <lineage>
        <taxon>Bacteria</taxon>
        <taxon>Candidatus Dojkabacteria</taxon>
    </lineage>
</organism>
<keyword evidence="1 5" id="KW-0436">Ligase</keyword>
<dbReference type="GO" id="GO:0006418">
    <property type="term" value="P:tRNA aminoacylation for protein translation"/>
    <property type="evidence" value="ECO:0007669"/>
    <property type="project" value="InterPro"/>
</dbReference>
<keyword evidence="2" id="KW-0547">Nucleotide-binding</keyword>
<evidence type="ECO:0000256" key="3">
    <source>
        <dbReference type="ARBA" id="ARBA00022840"/>
    </source>
</evidence>
<keyword evidence="3" id="KW-0067">ATP-binding</keyword>
<accession>A0A955L2M6</accession>
<feature type="domain" description="Aminoacyl-tRNA synthetase class II (D/K/N)" evidence="4">
    <location>
        <begin position="45"/>
        <end position="92"/>
    </location>
</feature>
<dbReference type="InterPro" id="IPR045864">
    <property type="entry name" value="aa-tRNA-synth_II/BPL/LPL"/>
</dbReference>
<dbReference type="SUPFAM" id="SSF55681">
    <property type="entry name" value="Class II aaRS and biotin synthetases"/>
    <property type="match status" value="1"/>
</dbReference>
<reference evidence="5" key="1">
    <citation type="submission" date="2020-04" db="EMBL/GenBank/DDBJ databases">
        <authorList>
            <person name="Zhang T."/>
        </authorList>
    </citation>
    <scope>NUCLEOTIDE SEQUENCE</scope>
    <source>
        <strain evidence="5">HKST-UBA10</strain>
    </source>
</reference>
<name>A0A955L2M6_9BACT</name>